<keyword evidence="8" id="KW-0732">Signal</keyword>
<feature type="region of interest" description="Disordered" evidence="6">
    <location>
        <begin position="253"/>
        <end position="275"/>
    </location>
</feature>
<keyword evidence="3 7" id="KW-0812">Transmembrane</keyword>
<feature type="transmembrane region" description="Helical" evidence="7">
    <location>
        <begin position="180"/>
        <end position="204"/>
    </location>
</feature>
<feature type="chain" id="PRO_5045633399" evidence="8">
    <location>
        <begin position="23"/>
        <end position="660"/>
    </location>
</feature>
<dbReference type="CDD" id="cd17330">
    <property type="entry name" value="MFS_SLC46_TetA_like"/>
    <property type="match status" value="1"/>
</dbReference>
<feature type="transmembrane region" description="Helical" evidence="7">
    <location>
        <begin position="379"/>
        <end position="402"/>
    </location>
</feature>
<comment type="subcellular location">
    <subcellularLocation>
        <location evidence="1">Membrane</location>
        <topology evidence="1">Multi-pass membrane protein</topology>
    </subcellularLocation>
</comment>
<feature type="transmembrane region" description="Helical" evidence="7">
    <location>
        <begin position="408"/>
        <end position="433"/>
    </location>
</feature>
<reference evidence="10 11" key="1">
    <citation type="submission" date="2024-04" db="EMBL/GenBank/DDBJ databases">
        <title>Phyllosticta paracitricarpa is synonymous to the EU quarantine fungus P. citricarpa based on phylogenomic analyses.</title>
        <authorList>
            <consortium name="Lawrence Berkeley National Laboratory"/>
            <person name="Van ingen-buijs V.A."/>
            <person name="Van westerhoven A.C."/>
            <person name="Haridas S."/>
            <person name="Skiadas P."/>
            <person name="Martin F."/>
            <person name="Groenewald J.Z."/>
            <person name="Crous P.W."/>
            <person name="Seidl M.F."/>
        </authorList>
    </citation>
    <scope>NUCLEOTIDE SEQUENCE [LARGE SCALE GENOMIC DNA]</scope>
    <source>
        <strain evidence="10 11">CPC 17464</strain>
    </source>
</reference>
<accession>A0ABR1LQ98</accession>
<evidence type="ECO:0000256" key="7">
    <source>
        <dbReference type="SAM" id="Phobius"/>
    </source>
</evidence>
<evidence type="ECO:0000256" key="6">
    <source>
        <dbReference type="SAM" id="MobiDB-lite"/>
    </source>
</evidence>
<feature type="signal peptide" evidence="8">
    <location>
        <begin position="1"/>
        <end position="22"/>
    </location>
</feature>
<comment type="caution">
    <text evidence="10">The sequence shown here is derived from an EMBL/GenBank/DDBJ whole genome shotgun (WGS) entry which is preliminary data.</text>
</comment>
<keyword evidence="4 7" id="KW-1133">Transmembrane helix</keyword>
<evidence type="ECO:0000256" key="5">
    <source>
        <dbReference type="ARBA" id="ARBA00023136"/>
    </source>
</evidence>
<evidence type="ECO:0000256" key="1">
    <source>
        <dbReference type="ARBA" id="ARBA00004141"/>
    </source>
</evidence>
<dbReference type="Pfam" id="PF07690">
    <property type="entry name" value="MFS_1"/>
    <property type="match status" value="2"/>
</dbReference>
<gene>
    <name evidence="10" type="ORF">J3D65DRAFT_625258</name>
</gene>
<evidence type="ECO:0000313" key="10">
    <source>
        <dbReference type="EMBL" id="KAK7537355.1"/>
    </source>
</evidence>
<evidence type="ECO:0000256" key="3">
    <source>
        <dbReference type="ARBA" id="ARBA00022692"/>
    </source>
</evidence>
<dbReference type="EMBL" id="JBBPEH010000006">
    <property type="protein sequence ID" value="KAK7537355.1"/>
    <property type="molecule type" value="Genomic_DNA"/>
</dbReference>
<evidence type="ECO:0000256" key="2">
    <source>
        <dbReference type="ARBA" id="ARBA00022448"/>
    </source>
</evidence>
<proteinExistence type="predicted"/>
<dbReference type="RefSeq" id="XP_066655506.1">
    <property type="nucleotide sequence ID" value="XM_066800322.1"/>
</dbReference>
<dbReference type="InterPro" id="IPR011701">
    <property type="entry name" value="MFS"/>
</dbReference>
<feature type="compositionally biased region" description="Acidic residues" evidence="6">
    <location>
        <begin position="519"/>
        <end position="534"/>
    </location>
</feature>
<feature type="domain" description="Major facilitator superfamily (MFS) profile" evidence="9">
    <location>
        <begin position="10"/>
        <end position="503"/>
    </location>
</feature>
<protein>
    <submittedName>
        <fullName evidence="10">Major facilitator superfamily domain-containing protein</fullName>
    </submittedName>
</protein>
<dbReference type="Proteomes" id="UP001360953">
    <property type="component" value="Unassembled WGS sequence"/>
</dbReference>
<feature type="transmembrane region" description="Helical" evidence="7">
    <location>
        <begin position="476"/>
        <end position="499"/>
    </location>
</feature>
<dbReference type="SUPFAM" id="SSF103473">
    <property type="entry name" value="MFS general substrate transporter"/>
    <property type="match status" value="1"/>
</dbReference>
<dbReference type="PANTHER" id="PTHR23504">
    <property type="entry name" value="MAJOR FACILITATOR SUPERFAMILY DOMAIN-CONTAINING PROTEIN 10"/>
    <property type="match status" value="1"/>
</dbReference>
<keyword evidence="11" id="KW-1185">Reference proteome</keyword>
<evidence type="ECO:0000259" key="9">
    <source>
        <dbReference type="PROSITE" id="PS50850"/>
    </source>
</evidence>
<dbReference type="GeneID" id="92033228"/>
<dbReference type="InterPro" id="IPR020846">
    <property type="entry name" value="MFS_dom"/>
</dbReference>
<organism evidence="10 11">
    <name type="scientific">Phyllosticta citribraziliensis</name>
    <dbReference type="NCBI Taxonomy" id="989973"/>
    <lineage>
        <taxon>Eukaryota</taxon>
        <taxon>Fungi</taxon>
        <taxon>Dikarya</taxon>
        <taxon>Ascomycota</taxon>
        <taxon>Pezizomycotina</taxon>
        <taxon>Dothideomycetes</taxon>
        <taxon>Dothideomycetes incertae sedis</taxon>
        <taxon>Botryosphaeriales</taxon>
        <taxon>Phyllostictaceae</taxon>
        <taxon>Phyllosticta</taxon>
    </lineage>
</organism>
<dbReference type="InterPro" id="IPR036259">
    <property type="entry name" value="MFS_trans_sf"/>
</dbReference>
<feature type="transmembrane region" description="Helical" evidence="7">
    <location>
        <begin position="79"/>
        <end position="97"/>
    </location>
</feature>
<dbReference type="PANTHER" id="PTHR23504:SF8">
    <property type="entry name" value="TRANSPORTER, PUTATIVE (AFU_ORTHOLOGUE AFUA_1G03730)-RELATED"/>
    <property type="match status" value="1"/>
</dbReference>
<dbReference type="Gene3D" id="1.20.1250.20">
    <property type="entry name" value="MFS general substrate transporter like domains"/>
    <property type="match status" value="1"/>
</dbReference>
<feature type="compositionally biased region" description="Low complexity" evidence="6">
    <location>
        <begin position="574"/>
        <end position="592"/>
    </location>
</feature>
<keyword evidence="2" id="KW-0813">Transport</keyword>
<feature type="transmembrane region" description="Helical" evidence="7">
    <location>
        <begin position="445"/>
        <end position="470"/>
    </location>
</feature>
<keyword evidence="5 7" id="KW-0472">Membrane</keyword>
<evidence type="ECO:0000256" key="8">
    <source>
        <dbReference type="SAM" id="SignalP"/>
    </source>
</evidence>
<feature type="transmembrane region" description="Helical" evidence="7">
    <location>
        <begin position="348"/>
        <end position="367"/>
    </location>
</feature>
<feature type="region of interest" description="Disordered" evidence="6">
    <location>
        <begin position="505"/>
        <end position="660"/>
    </location>
</feature>
<name>A0ABR1LQ98_9PEZI</name>
<sequence>MTERRLPWRQFVILSLCRFAEPIALTSVFPYLPEMIESFGVPKDEIAKWAGTASAIFSIGQCATSVFWGRASDKYGRKLIILLGLLNTMIMSLLWGFSTSLPMAMTARALQGAGNGNVGILRTMVAELCPWRELQPRAFSIMPLVFNVGSVFGPAIGGALSNPMHVDVSKPHGDSFFEKFPYALPNIVSAALFLVGIITGILFLHETLESKKGQKDYGLILGHKLTVATQNYVRRIKNTWRQARGEETEPLIPKRADSASSPGTTVHDYGEGNPIKEEPKPVTVREVLTVQSLVNLLIYTLLATHSLGYDQLLPVFMHHTAHPGSGSSYDASNPLKFSNGFGINSSRIGVLFTLYGALGIFYQLFLFPPIARRFGVLRCFQIISLAYPLLYIITPFTALLPTPLSQQVFMFAIMTVKGACTTFAFPCSTILLTNSASSLRVLGTLNGIATSVSAVGRAAGPAIGGALFTVGVKRGYAIVPFWVLAAISLIGAVPAFFLVEGKGFSADDESTSASPSPSDVEDNEDDYTDGYEADDGGRRGRGAVSHRDPEAGAQQGDEDEGIYGVPSALPLSRTTTVSSDAVSDTASVHSASPADITSPLSASLPRHRPQNSRGSVGAGVGRSVRRKTSVPIGMGTGFRRHSSNLGMSRDGYGTGQSFGG</sequence>
<dbReference type="PROSITE" id="PS50850">
    <property type="entry name" value="MFS"/>
    <property type="match status" value="1"/>
</dbReference>
<evidence type="ECO:0000313" key="11">
    <source>
        <dbReference type="Proteomes" id="UP001360953"/>
    </source>
</evidence>
<evidence type="ECO:0000256" key="4">
    <source>
        <dbReference type="ARBA" id="ARBA00022989"/>
    </source>
</evidence>